<evidence type="ECO:0000313" key="1">
    <source>
        <dbReference type="EMBL" id="KAI4472146.1"/>
    </source>
</evidence>
<dbReference type="Proteomes" id="UP001056778">
    <property type="component" value="Chromosome 1"/>
</dbReference>
<protein>
    <submittedName>
        <fullName evidence="1">Bud13</fullName>
    </submittedName>
</protein>
<gene>
    <name evidence="1" type="ORF">MML48_1g18432</name>
</gene>
<sequence>MIITAFNSFIEIMSTINQKEYLKKYLSLGSEPGKKKKRKKKSTNTSDRVKIIDDDIDAVVFNQAVEDDLNAQNEDAPQIVGVIDDRPLELRISDYRDSDLWKPLSGEHNEARTTQNRDAKPMERRSSSYSPPRKRDKHSRSSDESLSPIRDYKRANSPNRKSNRSITPGRSRFDKRGDDVSPVRRNRNHDDISPKRRNRRDNDISPVRRNRSPFRGNKRDNDASPARRGRRDSEISPNRKGRRDGDISPSRKSRARRDSDPSPPRRSRRDGGTSPPRRNPTQIKRNRRDSDDVSPPRRNASPNRRGRRDSDTNLTRWDRRNDTTSAGLNKYKAKYNISPTNSRDKRERSGSQRNKRDSDATPPRRYRSNSDSRERRHISPKRRSREISPKRRSREISPKRRSREISPKSPDRTYNNRNMSPPRRIRKESPNRSSTSRYISPNRGGTRIMPRDGGDSDSNRSRSFEKDKRDYNKSKTDRDKKHSPNRGNDEKIVQEPVVKSRSSTRSRWDQEPPAPKQFSPPPLPPKPRDNRKSGLQRANDIIMGKDPSFQPSIEFSDIAGFSGGVAPIVRDRKTGKIRDFQKEEEEAAQKKEKEDELKAKYARWGRGLKQVEDATDKLNSELHEMSKPLARYADDEDLEKHLKEMERDGDPMLQYLRKKRKKQEVESGKPVKPQFEGEFMPNRYGIGPGHRWDGVDRSNGYEKKWFEVMNSRRAQLEDAYKWSTEDM</sequence>
<comment type="caution">
    <text evidence="1">The sequence shown here is derived from an EMBL/GenBank/DDBJ whole genome shotgun (WGS) entry which is preliminary data.</text>
</comment>
<accession>A0ACB9TZ64</accession>
<proteinExistence type="predicted"/>
<dbReference type="EMBL" id="CM043015">
    <property type="protein sequence ID" value="KAI4472146.1"/>
    <property type="molecule type" value="Genomic_DNA"/>
</dbReference>
<organism evidence="1 2">
    <name type="scientific">Holotrichia oblita</name>
    <name type="common">Chafer beetle</name>
    <dbReference type="NCBI Taxonomy" id="644536"/>
    <lineage>
        <taxon>Eukaryota</taxon>
        <taxon>Metazoa</taxon>
        <taxon>Ecdysozoa</taxon>
        <taxon>Arthropoda</taxon>
        <taxon>Hexapoda</taxon>
        <taxon>Insecta</taxon>
        <taxon>Pterygota</taxon>
        <taxon>Neoptera</taxon>
        <taxon>Endopterygota</taxon>
        <taxon>Coleoptera</taxon>
        <taxon>Polyphaga</taxon>
        <taxon>Scarabaeiformia</taxon>
        <taxon>Scarabaeidae</taxon>
        <taxon>Melolonthinae</taxon>
        <taxon>Holotrichia</taxon>
    </lineage>
</organism>
<evidence type="ECO:0000313" key="2">
    <source>
        <dbReference type="Proteomes" id="UP001056778"/>
    </source>
</evidence>
<reference evidence="1" key="1">
    <citation type="submission" date="2022-04" db="EMBL/GenBank/DDBJ databases">
        <title>Chromosome-scale genome assembly of Holotrichia oblita Faldermann.</title>
        <authorList>
            <person name="Rongchong L."/>
        </authorList>
    </citation>
    <scope>NUCLEOTIDE SEQUENCE</scope>
    <source>
        <strain evidence="1">81SQS9</strain>
    </source>
</reference>
<name>A0ACB9TZ64_HOLOL</name>
<keyword evidence="2" id="KW-1185">Reference proteome</keyword>